<evidence type="ECO:0000256" key="4">
    <source>
        <dbReference type="ARBA" id="ARBA00022737"/>
    </source>
</evidence>
<evidence type="ECO:0000256" key="1">
    <source>
        <dbReference type="ARBA" id="ARBA00004141"/>
    </source>
</evidence>
<evidence type="ECO:0008006" key="10">
    <source>
        <dbReference type="Google" id="ProtNLM"/>
    </source>
</evidence>
<comment type="subcellular location">
    <subcellularLocation>
        <location evidence="1">Membrane</location>
        <topology evidence="1">Multi-pass membrane protein</topology>
    </subcellularLocation>
</comment>
<keyword evidence="5 6" id="KW-0472">Membrane</keyword>
<feature type="repeat" description="Solcar" evidence="6">
    <location>
        <begin position="129"/>
        <end position="213"/>
    </location>
</feature>
<organism evidence="9">
    <name type="scientific">Arcella intermedia</name>
    <dbReference type="NCBI Taxonomy" id="1963864"/>
    <lineage>
        <taxon>Eukaryota</taxon>
        <taxon>Amoebozoa</taxon>
        <taxon>Tubulinea</taxon>
        <taxon>Elardia</taxon>
        <taxon>Arcellinida</taxon>
        <taxon>Sphaerothecina</taxon>
        <taxon>Arcellidae</taxon>
        <taxon>Arcella</taxon>
    </lineage>
</organism>
<keyword evidence="3 6" id="KW-0812">Transmembrane</keyword>
<evidence type="ECO:0000256" key="8">
    <source>
        <dbReference type="SAM" id="Phobius"/>
    </source>
</evidence>
<dbReference type="Pfam" id="PF00153">
    <property type="entry name" value="Mito_carr"/>
    <property type="match status" value="3"/>
</dbReference>
<comment type="similarity">
    <text evidence="7">Belongs to the mitochondrial carrier (TC 2.A.29) family.</text>
</comment>
<feature type="repeat" description="Solcar" evidence="6">
    <location>
        <begin position="224"/>
        <end position="313"/>
    </location>
</feature>
<dbReference type="Gene3D" id="1.50.40.10">
    <property type="entry name" value="Mitochondrial carrier domain"/>
    <property type="match status" value="1"/>
</dbReference>
<proteinExistence type="inferred from homology"/>
<keyword evidence="4" id="KW-0677">Repeat</keyword>
<dbReference type="PRINTS" id="PR00926">
    <property type="entry name" value="MITOCARRIER"/>
</dbReference>
<dbReference type="EMBL" id="GIBP01004866">
    <property type="protein sequence ID" value="NDV33835.1"/>
    <property type="molecule type" value="Transcribed_RNA"/>
</dbReference>
<dbReference type="InterPro" id="IPR018108">
    <property type="entry name" value="MCP_transmembrane"/>
</dbReference>
<protein>
    <recommendedName>
        <fullName evidence="10">ADP/ATP translocase</fullName>
    </recommendedName>
</protein>
<dbReference type="SUPFAM" id="SSF103506">
    <property type="entry name" value="Mitochondrial carrier"/>
    <property type="match status" value="1"/>
</dbReference>
<reference evidence="9" key="1">
    <citation type="journal article" date="2020" name="J. Eukaryot. Microbiol.">
        <title>De novo Sequencing, Assembly and Annotation of the Transcriptome for the Free-Living Testate Amoeba Arcella intermedia.</title>
        <authorList>
            <person name="Ribeiro G.M."/>
            <person name="Porfirio-Sousa A.L."/>
            <person name="Maurer-Alcala X.X."/>
            <person name="Katz L.A."/>
            <person name="Lahr D.J.G."/>
        </authorList>
    </citation>
    <scope>NUCLEOTIDE SEQUENCE</scope>
</reference>
<feature type="repeat" description="Solcar" evidence="6">
    <location>
        <begin position="15"/>
        <end position="121"/>
    </location>
</feature>
<feature type="transmembrane region" description="Helical" evidence="8">
    <location>
        <begin position="189"/>
        <end position="209"/>
    </location>
</feature>
<dbReference type="InterPro" id="IPR023395">
    <property type="entry name" value="MCP_dom_sf"/>
</dbReference>
<dbReference type="InterPro" id="IPR002067">
    <property type="entry name" value="MCP"/>
</dbReference>
<evidence type="ECO:0000256" key="7">
    <source>
        <dbReference type="RuleBase" id="RU000488"/>
    </source>
</evidence>
<dbReference type="GO" id="GO:0016020">
    <property type="term" value="C:membrane"/>
    <property type="evidence" value="ECO:0007669"/>
    <property type="project" value="UniProtKB-SubCell"/>
</dbReference>
<accession>A0A6B2LA83</accession>
<evidence type="ECO:0000256" key="6">
    <source>
        <dbReference type="PROSITE-ProRule" id="PRU00282"/>
    </source>
</evidence>
<dbReference type="AlphaFoldDB" id="A0A6B2LA83"/>
<name>A0A6B2LA83_9EUKA</name>
<sequence length="319" mass="35169">MFCEMTTKDRKSNAIQVFINLLSGATAGVVSRTLTAPTDRIKTVLQTSRGVPLRPPGLTKTQFRQLYSSMHHGPDGILQAASLIYREGGLRSFWRGNGINVLKVIPDEALKFTLLCHIKSKIAGDPKKATLGENIAAGAVSGVVAQVFVYPLEVVKTRMTVAGKGEWNSILDCWRYTYRSGWREFYKGFVPNILGIMPFQGTYFGLFFYLTGQYELNHPTAPSTPPAVIFYYSIVSSSLAVLTSYPLNLVRTKLQTQGVKGRAVLYKGTADCLVQTVSHEGPLGLYRGLTANYLKALPSLSISLFLVKEMSDTLQKILL</sequence>
<evidence type="ECO:0000256" key="5">
    <source>
        <dbReference type="ARBA" id="ARBA00023136"/>
    </source>
</evidence>
<feature type="transmembrane region" description="Helical" evidence="8">
    <location>
        <begin position="229"/>
        <end position="250"/>
    </location>
</feature>
<dbReference type="PANTHER" id="PTHR24089">
    <property type="entry name" value="SOLUTE CARRIER FAMILY 25"/>
    <property type="match status" value="1"/>
</dbReference>
<keyword evidence="2 7" id="KW-0813">Transport</keyword>
<evidence type="ECO:0000256" key="2">
    <source>
        <dbReference type="ARBA" id="ARBA00022448"/>
    </source>
</evidence>
<evidence type="ECO:0000256" key="3">
    <source>
        <dbReference type="ARBA" id="ARBA00022692"/>
    </source>
</evidence>
<dbReference type="GO" id="GO:0055085">
    <property type="term" value="P:transmembrane transport"/>
    <property type="evidence" value="ECO:0007669"/>
    <property type="project" value="InterPro"/>
</dbReference>
<keyword evidence="8" id="KW-1133">Transmembrane helix</keyword>
<evidence type="ECO:0000313" key="9">
    <source>
        <dbReference type="EMBL" id="NDV33835.1"/>
    </source>
</evidence>
<dbReference type="PROSITE" id="PS50920">
    <property type="entry name" value="SOLCAR"/>
    <property type="match status" value="3"/>
</dbReference>